<proteinExistence type="predicted"/>
<feature type="non-terminal residue" evidence="1">
    <location>
        <position position="1"/>
    </location>
</feature>
<accession>A0AAE0J0J0</accession>
<dbReference type="GeneID" id="87867488"/>
<name>A0AAE0J0J0_9PEZI</name>
<feature type="non-terminal residue" evidence="1">
    <location>
        <position position="150"/>
    </location>
</feature>
<dbReference type="RefSeq" id="XP_062676591.1">
    <property type="nucleotide sequence ID" value="XM_062830334.1"/>
</dbReference>
<evidence type="ECO:0000313" key="2">
    <source>
        <dbReference type="Proteomes" id="UP001278500"/>
    </source>
</evidence>
<reference evidence="1" key="2">
    <citation type="submission" date="2023-06" db="EMBL/GenBank/DDBJ databases">
        <authorList>
            <consortium name="Lawrence Berkeley National Laboratory"/>
            <person name="Haridas S."/>
            <person name="Hensen N."/>
            <person name="Bonometti L."/>
            <person name="Westerberg I."/>
            <person name="Brannstrom I.O."/>
            <person name="Guillou S."/>
            <person name="Cros-Aarteil S."/>
            <person name="Calhoun S."/>
            <person name="Kuo A."/>
            <person name="Mondo S."/>
            <person name="Pangilinan J."/>
            <person name="Riley R."/>
            <person name="Labutti K."/>
            <person name="Andreopoulos B."/>
            <person name="Lipzen A."/>
            <person name="Chen C."/>
            <person name="Yanf M."/>
            <person name="Daum C."/>
            <person name="Ng V."/>
            <person name="Clum A."/>
            <person name="Steindorff A."/>
            <person name="Ohm R."/>
            <person name="Martin F."/>
            <person name="Silar P."/>
            <person name="Natvig D."/>
            <person name="Lalanne C."/>
            <person name="Gautier V."/>
            <person name="Ament-Velasquez S.L."/>
            <person name="Kruys A."/>
            <person name="Hutchinson M.I."/>
            <person name="Powell A.J."/>
            <person name="Barry K."/>
            <person name="Miller A.N."/>
            <person name="Grigoriev I.V."/>
            <person name="Debuchy R."/>
            <person name="Gladieux P."/>
            <person name="Thoren M.H."/>
            <person name="Johannesson H."/>
        </authorList>
    </citation>
    <scope>NUCLEOTIDE SEQUENCE</scope>
    <source>
        <strain evidence="1">CBS 560.94</strain>
    </source>
</reference>
<gene>
    <name evidence="1" type="ORF">B0H65DRAFT_566668</name>
</gene>
<keyword evidence="2" id="KW-1185">Reference proteome</keyword>
<dbReference type="AlphaFoldDB" id="A0AAE0J0J0"/>
<dbReference type="Proteomes" id="UP001278500">
    <property type="component" value="Unassembled WGS sequence"/>
</dbReference>
<reference evidence="1" key="1">
    <citation type="journal article" date="2023" name="Mol. Phylogenet. Evol.">
        <title>Genome-scale phylogeny and comparative genomics of the fungal order Sordariales.</title>
        <authorList>
            <person name="Hensen N."/>
            <person name="Bonometti L."/>
            <person name="Westerberg I."/>
            <person name="Brannstrom I.O."/>
            <person name="Guillou S."/>
            <person name="Cros-Aarteil S."/>
            <person name="Calhoun S."/>
            <person name="Haridas S."/>
            <person name="Kuo A."/>
            <person name="Mondo S."/>
            <person name="Pangilinan J."/>
            <person name="Riley R."/>
            <person name="LaButti K."/>
            <person name="Andreopoulos B."/>
            <person name="Lipzen A."/>
            <person name="Chen C."/>
            <person name="Yan M."/>
            <person name="Daum C."/>
            <person name="Ng V."/>
            <person name="Clum A."/>
            <person name="Steindorff A."/>
            <person name="Ohm R.A."/>
            <person name="Martin F."/>
            <person name="Silar P."/>
            <person name="Natvig D.O."/>
            <person name="Lalanne C."/>
            <person name="Gautier V."/>
            <person name="Ament-Velasquez S.L."/>
            <person name="Kruys A."/>
            <person name="Hutchinson M.I."/>
            <person name="Powell A.J."/>
            <person name="Barry K."/>
            <person name="Miller A.N."/>
            <person name="Grigoriev I.V."/>
            <person name="Debuchy R."/>
            <person name="Gladieux P."/>
            <person name="Hiltunen Thoren M."/>
            <person name="Johannesson H."/>
        </authorList>
    </citation>
    <scope>NUCLEOTIDE SEQUENCE</scope>
    <source>
        <strain evidence="1">CBS 560.94</strain>
    </source>
</reference>
<organism evidence="1 2">
    <name type="scientific">Neurospora tetraspora</name>
    <dbReference type="NCBI Taxonomy" id="94610"/>
    <lineage>
        <taxon>Eukaryota</taxon>
        <taxon>Fungi</taxon>
        <taxon>Dikarya</taxon>
        <taxon>Ascomycota</taxon>
        <taxon>Pezizomycotina</taxon>
        <taxon>Sordariomycetes</taxon>
        <taxon>Sordariomycetidae</taxon>
        <taxon>Sordariales</taxon>
        <taxon>Sordariaceae</taxon>
        <taxon>Neurospora</taxon>
    </lineage>
</organism>
<evidence type="ECO:0000313" key="1">
    <source>
        <dbReference type="EMBL" id="KAK3334425.1"/>
    </source>
</evidence>
<protein>
    <submittedName>
        <fullName evidence="1">Uncharacterized protein</fullName>
    </submittedName>
</protein>
<sequence length="150" mass="17312">HNAALEKQLLTRNAALERRVEHLEVACLDPGRVSHHDHDSQTCHHNCRYNTSETSSVRHRIDDTIDAGFDTACSKLEDWAQLEFEEQVRAEIAGQIEDIQRDLGKEWAENIRDDVREEVKEDIKEEVIKETTKEVLKRMAGVIVEAVERN</sequence>
<dbReference type="EMBL" id="JAUEPP010000011">
    <property type="protein sequence ID" value="KAK3334425.1"/>
    <property type="molecule type" value="Genomic_DNA"/>
</dbReference>
<comment type="caution">
    <text evidence="1">The sequence shown here is derived from an EMBL/GenBank/DDBJ whole genome shotgun (WGS) entry which is preliminary data.</text>
</comment>